<organism evidence="3 4">
    <name type="scientific">Granulicella sibirica</name>
    <dbReference type="NCBI Taxonomy" id="2479048"/>
    <lineage>
        <taxon>Bacteria</taxon>
        <taxon>Pseudomonadati</taxon>
        <taxon>Acidobacteriota</taxon>
        <taxon>Terriglobia</taxon>
        <taxon>Terriglobales</taxon>
        <taxon>Acidobacteriaceae</taxon>
        <taxon>Granulicella</taxon>
    </lineage>
</organism>
<dbReference type="AlphaFoldDB" id="A0A4Q0T1T9"/>
<keyword evidence="1" id="KW-0732">Signal</keyword>
<evidence type="ECO:0000259" key="2">
    <source>
        <dbReference type="Pfam" id="PF14326"/>
    </source>
</evidence>
<reference evidence="3 4" key="1">
    <citation type="submission" date="2018-11" db="EMBL/GenBank/DDBJ databases">
        <authorList>
            <person name="Mardanov A.V."/>
            <person name="Ravin N.V."/>
            <person name="Dedysh S.N."/>
        </authorList>
    </citation>
    <scope>NUCLEOTIDE SEQUENCE [LARGE SCALE GENOMIC DNA]</scope>
    <source>
        <strain evidence="3 4">AF10</strain>
    </source>
</reference>
<evidence type="ECO:0000313" key="3">
    <source>
        <dbReference type="EMBL" id="RXH55938.1"/>
    </source>
</evidence>
<gene>
    <name evidence="3" type="ORF">GRAN_2795</name>
</gene>
<sequence length="234" mass="24733">MIASSLLSVVLLGLTGLGPATPAPPAAGGDVAAKATPDLVEITLERKKNGRVEPMATGHVFETGDVIRMRLNSHYLGYLYVMNQGTSGRFSTVFPSADTGSDNRVLPDKQYLVPAVDEGWFEVQGPAGFDVLYFLLSPTALATPTASSFVAPGPVSSMKPRCNDRIFRARGECMDDSAGPAALPKETELPAPLKPIAGEASRDIVFSKKKGDATVTVAGPQAAPMLYTFRLAHQ</sequence>
<feature type="domain" description="DUF4384" evidence="2">
    <location>
        <begin position="61"/>
        <end position="139"/>
    </location>
</feature>
<dbReference type="OrthoDB" id="129243at2"/>
<protein>
    <recommendedName>
        <fullName evidence="2">DUF4384 domain-containing protein</fullName>
    </recommendedName>
</protein>
<dbReference type="EMBL" id="RDSM01000002">
    <property type="protein sequence ID" value="RXH55938.1"/>
    <property type="molecule type" value="Genomic_DNA"/>
</dbReference>
<comment type="caution">
    <text evidence="3">The sequence shown here is derived from an EMBL/GenBank/DDBJ whole genome shotgun (WGS) entry which is preliminary data.</text>
</comment>
<keyword evidence="4" id="KW-1185">Reference proteome</keyword>
<evidence type="ECO:0000313" key="4">
    <source>
        <dbReference type="Proteomes" id="UP000289437"/>
    </source>
</evidence>
<feature type="chain" id="PRO_5020512003" description="DUF4384 domain-containing protein" evidence="1">
    <location>
        <begin position="23"/>
        <end position="234"/>
    </location>
</feature>
<feature type="signal peptide" evidence="1">
    <location>
        <begin position="1"/>
        <end position="22"/>
    </location>
</feature>
<name>A0A4Q0T1T9_9BACT</name>
<dbReference type="InterPro" id="IPR025493">
    <property type="entry name" value="DUF4384"/>
</dbReference>
<dbReference type="Pfam" id="PF14326">
    <property type="entry name" value="DUF4384"/>
    <property type="match status" value="1"/>
</dbReference>
<proteinExistence type="predicted"/>
<reference evidence="4" key="2">
    <citation type="submission" date="2019-02" db="EMBL/GenBank/DDBJ databases">
        <title>Granulicella sibirica sp. nov., a psychrotolerant acidobacterium isolated from an organic soil layer in forested tundra, West Siberia.</title>
        <authorList>
            <person name="Oshkin I.Y."/>
            <person name="Kulichevskaya I.S."/>
            <person name="Rijpstra W.I.C."/>
            <person name="Sinninghe Damste J.S."/>
            <person name="Rakitin A.L."/>
            <person name="Ravin N.V."/>
            <person name="Dedysh S.N."/>
        </authorList>
    </citation>
    <scope>NUCLEOTIDE SEQUENCE [LARGE SCALE GENOMIC DNA]</scope>
    <source>
        <strain evidence="4">AF10</strain>
    </source>
</reference>
<dbReference type="Proteomes" id="UP000289437">
    <property type="component" value="Unassembled WGS sequence"/>
</dbReference>
<dbReference type="RefSeq" id="WP_128913495.1">
    <property type="nucleotide sequence ID" value="NZ_RDSM01000002.1"/>
</dbReference>
<evidence type="ECO:0000256" key="1">
    <source>
        <dbReference type="SAM" id="SignalP"/>
    </source>
</evidence>
<accession>A0A4Q0T1T9</accession>